<proteinExistence type="predicted"/>
<accession>A0A097IHW9</accession>
<sequence length="131" mass="13312">MNAGSAIAVLLLVTAMGVLGWRLGVPARQAAEQPSLTVPQQTTTQASAPSSEPAPAPRSYTTGAPGNGVTSPEFSQAVFGAFYESYSAGGNPNVTVNAYSPVTHITYTMTCRETGSTVTCTGGNNAVVVIS</sequence>
<evidence type="ECO:0000313" key="3">
    <source>
        <dbReference type="Proteomes" id="UP000029914"/>
    </source>
</evidence>
<dbReference type="EMBL" id="CP006764">
    <property type="protein sequence ID" value="AIT61723.1"/>
    <property type="molecule type" value="Genomic_DNA"/>
</dbReference>
<feature type="compositionally biased region" description="Polar residues" evidence="1">
    <location>
        <begin position="59"/>
        <end position="71"/>
    </location>
</feature>
<organism evidence="2 3">
    <name type="scientific">Corynebacterium doosanense CAU 212 = DSM 45436</name>
    <dbReference type="NCBI Taxonomy" id="558173"/>
    <lineage>
        <taxon>Bacteria</taxon>
        <taxon>Bacillati</taxon>
        <taxon>Actinomycetota</taxon>
        <taxon>Actinomycetes</taxon>
        <taxon>Mycobacteriales</taxon>
        <taxon>Corynebacteriaceae</taxon>
        <taxon>Corynebacterium</taxon>
    </lineage>
</organism>
<reference evidence="2 3" key="1">
    <citation type="submission" date="2013-09" db="EMBL/GenBank/DDBJ databases">
        <title>Complete genome sequence of Corynebacterium doosanense CAU 212(T) (=DSM 45436(T)), isolated from activated sludge.</title>
        <authorList>
            <person name="Schaffert L."/>
            <person name="Albersmeier A."/>
            <person name="Kalinowski J."/>
            <person name="Ruckert C."/>
        </authorList>
    </citation>
    <scope>NUCLEOTIDE SEQUENCE [LARGE SCALE GENOMIC DNA]</scope>
    <source>
        <strain evidence="2 3">CAU 212</strain>
    </source>
</reference>
<gene>
    <name evidence="2" type="ORF">CDOO_10930</name>
</gene>
<dbReference type="AlphaFoldDB" id="A0A097IHW9"/>
<dbReference type="Proteomes" id="UP000029914">
    <property type="component" value="Chromosome"/>
</dbReference>
<dbReference type="KEGG" id="cdo:CDOO_10930"/>
<protein>
    <submittedName>
        <fullName evidence="2">Uncharacterized protein</fullName>
    </submittedName>
</protein>
<evidence type="ECO:0000256" key="1">
    <source>
        <dbReference type="SAM" id="MobiDB-lite"/>
    </source>
</evidence>
<feature type="compositionally biased region" description="Low complexity" evidence="1">
    <location>
        <begin position="39"/>
        <end position="53"/>
    </location>
</feature>
<evidence type="ECO:0000313" key="2">
    <source>
        <dbReference type="EMBL" id="AIT61723.1"/>
    </source>
</evidence>
<dbReference type="HOGENOM" id="CLU_078729_1_1_11"/>
<keyword evidence="3" id="KW-1185">Reference proteome</keyword>
<name>A0A097IHW9_9CORY</name>
<dbReference type="eggNOG" id="COG0515">
    <property type="taxonomic scope" value="Bacteria"/>
</dbReference>
<feature type="region of interest" description="Disordered" evidence="1">
    <location>
        <begin position="30"/>
        <end position="71"/>
    </location>
</feature>
<dbReference type="STRING" id="558173.CDOO_10930"/>